<keyword evidence="7" id="KW-0444">Lipid biosynthesis</keyword>
<dbReference type="EMBL" id="SDKC01000001">
    <property type="protein sequence ID" value="RXS75361.1"/>
    <property type="molecule type" value="Genomic_DNA"/>
</dbReference>
<dbReference type="PROSITE" id="PS50146">
    <property type="entry name" value="DAGK"/>
    <property type="match status" value="1"/>
</dbReference>
<dbReference type="NCBIfam" id="TIGR00147">
    <property type="entry name" value="YegS/Rv2252/BmrU family lipid kinase"/>
    <property type="match status" value="1"/>
</dbReference>
<evidence type="ECO:0000313" key="10">
    <source>
        <dbReference type="EMBL" id="RXS75361.1"/>
    </source>
</evidence>
<evidence type="ECO:0000256" key="3">
    <source>
        <dbReference type="ARBA" id="ARBA00022679"/>
    </source>
</evidence>
<dbReference type="GO" id="GO:0005524">
    <property type="term" value="F:ATP binding"/>
    <property type="evidence" value="ECO:0007669"/>
    <property type="project" value="UniProtKB-KW"/>
</dbReference>
<keyword evidence="6" id="KW-0067">ATP-binding</keyword>
<keyword evidence="7" id="KW-0594">Phospholipid biosynthesis</keyword>
<dbReference type="OrthoDB" id="9786026at2"/>
<evidence type="ECO:0000256" key="7">
    <source>
        <dbReference type="ARBA" id="ARBA00023209"/>
    </source>
</evidence>
<dbReference type="GO" id="GO:0016301">
    <property type="term" value="F:kinase activity"/>
    <property type="evidence" value="ECO:0007669"/>
    <property type="project" value="UniProtKB-KW"/>
</dbReference>
<dbReference type="InterPro" id="IPR005218">
    <property type="entry name" value="Diacylglycerol/lipid_kinase"/>
</dbReference>
<dbReference type="PANTHER" id="PTHR12358">
    <property type="entry name" value="SPHINGOSINE KINASE"/>
    <property type="match status" value="1"/>
</dbReference>
<evidence type="ECO:0000256" key="1">
    <source>
        <dbReference type="ARBA" id="ARBA00001946"/>
    </source>
</evidence>
<keyword evidence="5 10" id="KW-0418">Kinase</keyword>
<dbReference type="InterPro" id="IPR017438">
    <property type="entry name" value="ATP-NAD_kinase_N"/>
</dbReference>
<evidence type="ECO:0000313" key="11">
    <source>
        <dbReference type="Proteomes" id="UP000290106"/>
    </source>
</evidence>
<keyword evidence="7" id="KW-0443">Lipid metabolism</keyword>
<dbReference type="PANTHER" id="PTHR12358:SF54">
    <property type="entry name" value="SPHINGOSINE KINASE RELATED PROTEIN"/>
    <property type="match status" value="1"/>
</dbReference>
<dbReference type="SMART" id="SM00046">
    <property type="entry name" value="DAGKc"/>
    <property type="match status" value="1"/>
</dbReference>
<dbReference type="AlphaFoldDB" id="A0A4Q1RI27"/>
<dbReference type="SUPFAM" id="SSF111331">
    <property type="entry name" value="NAD kinase/diacylglycerol kinase-like"/>
    <property type="match status" value="1"/>
</dbReference>
<comment type="similarity">
    <text evidence="2">Belongs to the diacylglycerol/lipid kinase family.</text>
</comment>
<name>A0A4Q1RI27_9FIRM</name>
<proteinExistence type="inferred from homology"/>
<keyword evidence="11" id="KW-1185">Reference proteome</keyword>
<evidence type="ECO:0000256" key="8">
    <source>
        <dbReference type="ARBA" id="ARBA00023264"/>
    </source>
</evidence>
<dbReference type="Pfam" id="PF00781">
    <property type="entry name" value="DAGK_cat"/>
    <property type="match status" value="1"/>
</dbReference>
<feature type="domain" description="DAGKc" evidence="9">
    <location>
        <begin position="1"/>
        <end position="141"/>
    </location>
</feature>
<sequence>MNKIQIIVNNGAGTGSAVPVWKETKEYLQEKEIPYNAYLTRYEKHAMKLAGQICEKFPEGPIYLLVVGGDGTINEVLNGIPDFDRVRLGVIPTGSGNDFARNLGILRNTRGNLAEIVSCIEQEQNGEALQRIDLGEVSWEDCTKPRIFGISAGAGLDSIVCKKALHSTLKKVLNRFHLGKLTYLMLTVQTLFSMKTFRATVTVDGETETCQNMIFAAAMNLRAEGGGVPMAPDSTPYDGNISLSSASGIPKWKTFFLLPLLALGKQGGIKGFDVKDGAEITLELDQSVVVHADGEYCGDVRYIKFCCRRDTLWLLHPRREK</sequence>
<dbReference type="GO" id="GO:0008654">
    <property type="term" value="P:phospholipid biosynthetic process"/>
    <property type="evidence" value="ECO:0007669"/>
    <property type="project" value="UniProtKB-KW"/>
</dbReference>
<evidence type="ECO:0000256" key="4">
    <source>
        <dbReference type="ARBA" id="ARBA00022741"/>
    </source>
</evidence>
<dbReference type="InterPro" id="IPR045540">
    <property type="entry name" value="YegS/DAGK_C"/>
</dbReference>
<protein>
    <submittedName>
        <fullName evidence="10">YegS/Rv2252/BmrU family lipid kinase</fullName>
    </submittedName>
</protein>
<dbReference type="Pfam" id="PF19279">
    <property type="entry name" value="YegS_C"/>
    <property type="match status" value="1"/>
</dbReference>
<evidence type="ECO:0000256" key="6">
    <source>
        <dbReference type="ARBA" id="ARBA00022840"/>
    </source>
</evidence>
<evidence type="ECO:0000259" key="9">
    <source>
        <dbReference type="PROSITE" id="PS50146"/>
    </source>
</evidence>
<evidence type="ECO:0000256" key="5">
    <source>
        <dbReference type="ARBA" id="ARBA00022777"/>
    </source>
</evidence>
<dbReference type="Proteomes" id="UP000290106">
    <property type="component" value="Unassembled WGS sequence"/>
</dbReference>
<dbReference type="InterPro" id="IPR050187">
    <property type="entry name" value="Lipid_Phosphate_FormReg"/>
</dbReference>
<dbReference type="Gene3D" id="2.60.200.40">
    <property type="match status" value="1"/>
</dbReference>
<accession>A0A4Q1RI27</accession>
<keyword evidence="4" id="KW-0547">Nucleotide-binding</keyword>
<comment type="caution">
    <text evidence="10">The sequence shown here is derived from an EMBL/GenBank/DDBJ whole genome shotgun (WGS) entry which is preliminary data.</text>
</comment>
<dbReference type="InterPro" id="IPR016064">
    <property type="entry name" value="NAD/diacylglycerol_kinase_sf"/>
</dbReference>
<gene>
    <name evidence="10" type="ORF">ETP43_09120</name>
</gene>
<dbReference type="InterPro" id="IPR001206">
    <property type="entry name" value="Diacylglycerol_kinase_cat_dom"/>
</dbReference>
<comment type="cofactor">
    <cofactor evidence="1">
        <name>Mg(2+)</name>
        <dbReference type="ChEBI" id="CHEBI:18420"/>
    </cofactor>
</comment>
<evidence type="ECO:0000256" key="2">
    <source>
        <dbReference type="ARBA" id="ARBA00005983"/>
    </source>
</evidence>
<keyword evidence="3" id="KW-0808">Transferase</keyword>
<dbReference type="RefSeq" id="WP_129257831.1">
    <property type="nucleotide sequence ID" value="NZ_SDKC01000001.1"/>
</dbReference>
<organism evidence="10 11">
    <name type="scientific">Blautia faecicola</name>
    <dbReference type="NCBI Taxonomy" id="2509240"/>
    <lineage>
        <taxon>Bacteria</taxon>
        <taxon>Bacillati</taxon>
        <taxon>Bacillota</taxon>
        <taxon>Clostridia</taxon>
        <taxon>Lachnospirales</taxon>
        <taxon>Lachnospiraceae</taxon>
        <taxon>Blautia</taxon>
    </lineage>
</organism>
<dbReference type="Gene3D" id="3.40.50.10330">
    <property type="entry name" value="Probable inorganic polyphosphate/atp-NAD kinase, domain 1"/>
    <property type="match status" value="1"/>
</dbReference>
<keyword evidence="8" id="KW-1208">Phospholipid metabolism</keyword>
<reference evidence="10 11" key="1">
    <citation type="submission" date="2019-01" db="EMBL/GenBank/DDBJ databases">
        <title>Blautia sp. nov. KGMB01111 isolated human feces.</title>
        <authorList>
            <person name="Park J.-E."/>
            <person name="Kim J.-S."/>
            <person name="Park S.-H."/>
        </authorList>
    </citation>
    <scope>NUCLEOTIDE SEQUENCE [LARGE SCALE GENOMIC DNA]</scope>
    <source>
        <strain evidence="10 11">KGMB01111</strain>
    </source>
</reference>